<feature type="transmembrane region" description="Helical" evidence="1">
    <location>
        <begin position="125"/>
        <end position="143"/>
    </location>
</feature>
<organism evidence="2 3">
    <name type="scientific">Catenulispora acidiphila (strain DSM 44928 / JCM 14897 / NBRC 102108 / NRRL B-24433 / ID139908)</name>
    <dbReference type="NCBI Taxonomy" id="479433"/>
    <lineage>
        <taxon>Bacteria</taxon>
        <taxon>Bacillati</taxon>
        <taxon>Actinomycetota</taxon>
        <taxon>Actinomycetes</taxon>
        <taxon>Catenulisporales</taxon>
        <taxon>Catenulisporaceae</taxon>
        <taxon>Catenulispora</taxon>
    </lineage>
</organism>
<accession>C7QA64</accession>
<name>C7QA64_CATAD</name>
<keyword evidence="1" id="KW-0472">Membrane</keyword>
<feature type="transmembrane region" description="Helical" evidence="1">
    <location>
        <begin position="51"/>
        <end position="72"/>
    </location>
</feature>
<protein>
    <submittedName>
        <fullName evidence="2">Uncharacterized protein</fullName>
    </submittedName>
</protein>
<dbReference type="HOGENOM" id="CLU_1145575_0_0_11"/>
<dbReference type="RefSeq" id="WP_012785756.1">
    <property type="nucleotide sequence ID" value="NC_013131.1"/>
</dbReference>
<gene>
    <name evidence="2" type="ordered locus">Caci_1541</name>
</gene>
<dbReference type="KEGG" id="cai:Caci_1541"/>
<feature type="transmembrane region" description="Helical" evidence="1">
    <location>
        <begin position="196"/>
        <end position="216"/>
    </location>
</feature>
<keyword evidence="1" id="KW-1133">Transmembrane helix</keyword>
<proteinExistence type="predicted"/>
<dbReference type="InParanoid" id="C7QA64"/>
<dbReference type="EMBL" id="CP001700">
    <property type="protein sequence ID" value="ACU70462.1"/>
    <property type="molecule type" value="Genomic_DNA"/>
</dbReference>
<evidence type="ECO:0000313" key="2">
    <source>
        <dbReference type="EMBL" id="ACU70462.1"/>
    </source>
</evidence>
<dbReference type="Proteomes" id="UP000000851">
    <property type="component" value="Chromosome"/>
</dbReference>
<reference evidence="2 3" key="1">
    <citation type="journal article" date="2009" name="Stand. Genomic Sci.">
        <title>Complete genome sequence of Catenulispora acidiphila type strain (ID 139908).</title>
        <authorList>
            <person name="Copeland A."/>
            <person name="Lapidus A."/>
            <person name="Glavina Del Rio T."/>
            <person name="Nolan M."/>
            <person name="Lucas S."/>
            <person name="Chen F."/>
            <person name="Tice H."/>
            <person name="Cheng J.F."/>
            <person name="Bruce D."/>
            <person name="Goodwin L."/>
            <person name="Pitluck S."/>
            <person name="Mikhailova N."/>
            <person name="Pati A."/>
            <person name="Ivanova N."/>
            <person name="Mavromatis K."/>
            <person name="Chen A."/>
            <person name="Palaniappan K."/>
            <person name="Chain P."/>
            <person name="Land M."/>
            <person name="Hauser L."/>
            <person name="Chang Y.J."/>
            <person name="Jeffries C.D."/>
            <person name="Chertkov O."/>
            <person name="Brettin T."/>
            <person name="Detter J.C."/>
            <person name="Han C."/>
            <person name="Ali Z."/>
            <person name="Tindall B.J."/>
            <person name="Goker M."/>
            <person name="Bristow J."/>
            <person name="Eisen J.A."/>
            <person name="Markowitz V."/>
            <person name="Hugenholtz P."/>
            <person name="Kyrpides N.C."/>
            <person name="Klenk H.P."/>
        </authorList>
    </citation>
    <scope>NUCLEOTIDE SEQUENCE [LARGE SCALE GENOMIC DNA]</scope>
    <source>
        <strain evidence="3">DSM 44928 / JCM 14897 / NBRC 102108 / NRRL B-24433 / ID139908</strain>
    </source>
</reference>
<evidence type="ECO:0000313" key="3">
    <source>
        <dbReference type="Proteomes" id="UP000000851"/>
    </source>
</evidence>
<feature type="transmembrane region" description="Helical" evidence="1">
    <location>
        <begin position="93"/>
        <end position="119"/>
    </location>
</feature>
<keyword evidence="3" id="KW-1185">Reference proteome</keyword>
<sequence length="242" mass="24181">MSALITAPIARFDYRLRIAADLLRAAPRAEHLVVGGMALASAAGAWPFGGALYSAVAIPALLVLAALIRHHLDGLGARREALAAAGADPADALVIQVAGPLGATCVGAMVGLGACVALGRAPVHALAPLAVGVVAALLVRRAWIGAPALVAGSLGALATAALVRLATSGSPAAPVAEARSRASVHLVQPAASVWSAAWPTVLAAVFTLVAAQLVITRRRQIRGMARAVTAAAARRLIARSSA</sequence>
<keyword evidence="1" id="KW-0812">Transmembrane</keyword>
<dbReference type="STRING" id="479433.Caci_1541"/>
<evidence type="ECO:0000256" key="1">
    <source>
        <dbReference type="SAM" id="Phobius"/>
    </source>
</evidence>
<dbReference type="AlphaFoldDB" id="C7QA64"/>